<dbReference type="SUPFAM" id="SSF52096">
    <property type="entry name" value="ClpP/crotonase"/>
    <property type="match status" value="1"/>
</dbReference>
<proteinExistence type="predicted"/>
<dbReference type="RefSeq" id="WP_133262308.1">
    <property type="nucleotide sequence ID" value="NZ_SJCY01000004.1"/>
</dbReference>
<dbReference type="InterPro" id="IPR036034">
    <property type="entry name" value="PDZ_sf"/>
</dbReference>
<dbReference type="Gene3D" id="2.30.42.10">
    <property type="match status" value="1"/>
</dbReference>
<dbReference type="GO" id="GO:0006508">
    <property type="term" value="P:proteolysis"/>
    <property type="evidence" value="ECO:0007669"/>
    <property type="project" value="InterPro"/>
</dbReference>
<dbReference type="OrthoDB" id="7168509at2"/>
<dbReference type="EMBL" id="SJCY01000004">
    <property type="protein sequence ID" value="TDG36579.1"/>
    <property type="molecule type" value="Genomic_DNA"/>
</dbReference>
<dbReference type="GO" id="GO:0007165">
    <property type="term" value="P:signal transduction"/>
    <property type="evidence" value="ECO:0007669"/>
    <property type="project" value="TreeGrafter"/>
</dbReference>
<name>A0A4R5MNB4_9SPHI</name>
<reference evidence="2 3" key="1">
    <citation type="submission" date="2019-02" db="EMBL/GenBank/DDBJ databases">
        <title>Pedobacter sp. nov., a novel speices isolated from soil of pinguins habitat in Antarcitica.</title>
        <authorList>
            <person name="He R.-H."/>
        </authorList>
    </citation>
    <scope>NUCLEOTIDE SEQUENCE [LARGE SCALE GENOMIC DNA]</scope>
    <source>
        <strain evidence="2 3">E01020</strain>
    </source>
</reference>
<accession>A0A4R5MNB4</accession>
<dbReference type="InterPro" id="IPR029045">
    <property type="entry name" value="ClpP/crotonase-like_dom_sf"/>
</dbReference>
<evidence type="ECO:0000259" key="1">
    <source>
        <dbReference type="PROSITE" id="PS50106"/>
    </source>
</evidence>
<protein>
    <recommendedName>
        <fullName evidence="1">PDZ domain-containing protein</fullName>
    </recommendedName>
</protein>
<dbReference type="PANTHER" id="PTHR32060">
    <property type="entry name" value="TAIL-SPECIFIC PROTEASE"/>
    <property type="match status" value="1"/>
</dbReference>
<dbReference type="GO" id="GO:0008236">
    <property type="term" value="F:serine-type peptidase activity"/>
    <property type="evidence" value="ECO:0007669"/>
    <property type="project" value="InterPro"/>
</dbReference>
<dbReference type="AlphaFoldDB" id="A0A4R5MNB4"/>
<comment type="caution">
    <text evidence="2">The sequence shown here is derived from an EMBL/GenBank/DDBJ whole genome shotgun (WGS) entry which is preliminary data.</text>
</comment>
<dbReference type="Proteomes" id="UP000295668">
    <property type="component" value="Unassembled WGS sequence"/>
</dbReference>
<dbReference type="InterPro" id="IPR001478">
    <property type="entry name" value="PDZ"/>
</dbReference>
<dbReference type="GO" id="GO:0004175">
    <property type="term" value="F:endopeptidase activity"/>
    <property type="evidence" value="ECO:0007669"/>
    <property type="project" value="TreeGrafter"/>
</dbReference>
<dbReference type="Pfam" id="PF03572">
    <property type="entry name" value="Peptidase_S41"/>
    <property type="match status" value="1"/>
</dbReference>
<dbReference type="Gene3D" id="3.30.750.170">
    <property type="match status" value="1"/>
</dbReference>
<dbReference type="SUPFAM" id="SSF50156">
    <property type="entry name" value="PDZ domain-like"/>
    <property type="match status" value="1"/>
</dbReference>
<dbReference type="SMART" id="SM00245">
    <property type="entry name" value="TSPc"/>
    <property type="match status" value="1"/>
</dbReference>
<dbReference type="GO" id="GO:0030288">
    <property type="term" value="C:outer membrane-bounded periplasmic space"/>
    <property type="evidence" value="ECO:0007669"/>
    <property type="project" value="TreeGrafter"/>
</dbReference>
<dbReference type="PROSITE" id="PS51257">
    <property type="entry name" value="PROKAR_LIPOPROTEIN"/>
    <property type="match status" value="1"/>
</dbReference>
<sequence length="488" mass="53683">MLNKSTTNNFLFFGLLVLIAITSSCKKSETSQNLSREDLTKDSIYLYAQQTYFWNVGMPSYDAFNPRKYSSNNAVLAALKALPSTGGKDKYSFIDNGSVAEQLSGVSGDYGFSANYDASNLLRVKFVYGTSPAATAGLQRGYQITKVNGRTTLRTSQADIDNLNNGIFGNNPSVSLTVVKPDGNQQDLVIYRGKYNINPILYSNTYTVSGGKKVGYIVFNSFTTNSASLLDAAFNKFATDGITELVVDLRYNGGGSVATSQVLTNLIAPAVQNGNIMYTTYWTKTMQDNQATILQNQKFYDTDANGVRKLYSYFDYDYRPTQAAGNQEIFVKRGSVNALTRVYFLVSGGTASASELLINNLKPIMDVKLIGKKTYGKPVGFFSIRIDKSDLYIPQFQTKNSANFGDYFDGMPVDKDVSDDLTKNFGDVTESLLAQALNYSANGAFTSYLRDSSVSSLSGSARQQIDQANDQLDHEFKGMVESKRPNFK</sequence>
<evidence type="ECO:0000313" key="2">
    <source>
        <dbReference type="EMBL" id="TDG36579.1"/>
    </source>
</evidence>
<dbReference type="InterPro" id="IPR005151">
    <property type="entry name" value="Tail-specific_protease"/>
</dbReference>
<dbReference type="Gene3D" id="3.90.226.10">
    <property type="entry name" value="2-enoyl-CoA Hydratase, Chain A, domain 1"/>
    <property type="match status" value="1"/>
</dbReference>
<dbReference type="PROSITE" id="PS50106">
    <property type="entry name" value="PDZ"/>
    <property type="match status" value="1"/>
</dbReference>
<organism evidence="2 3">
    <name type="scientific">Pedobacter changchengzhani</name>
    <dbReference type="NCBI Taxonomy" id="2529274"/>
    <lineage>
        <taxon>Bacteria</taxon>
        <taxon>Pseudomonadati</taxon>
        <taxon>Bacteroidota</taxon>
        <taxon>Sphingobacteriia</taxon>
        <taxon>Sphingobacteriales</taxon>
        <taxon>Sphingobacteriaceae</taxon>
        <taxon>Pedobacter</taxon>
    </lineage>
</organism>
<keyword evidence="3" id="KW-1185">Reference proteome</keyword>
<gene>
    <name evidence="2" type="ORF">EZJ43_08680</name>
</gene>
<dbReference type="PANTHER" id="PTHR32060:SF30">
    <property type="entry name" value="CARBOXY-TERMINAL PROCESSING PROTEASE CTPA"/>
    <property type="match status" value="1"/>
</dbReference>
<feature type="domain" description="PDZ" evidence="1">
    <location>
        <begin position="107"/>
        <end position="182"/>
    </location>
</feature>
<dbReference type="CDD" id="cd07561">
    <property type="entry name" value="Peptidase_S41_CPP_like"/>
    <property type="match status" value="1"/>
</dbReference>
<evidence type="ECO:0000313" key="3">
    <source>
        <dbReference type="Proteomes" id="UP000295668"/>
    </source>
</evidence>